<dbReference type="Gene3D" id="3.40.640.10">
    <property type="entry name" value="Type I PLP-dependent aspartate aminotransferase-like (Major domain)"/>
    <property type="match status" value="1"/>
</dbReference>
<dbReference type="Pfam" id="PF00155">
    <property type="entry name" value="Aminotran_1_2"/>
    <property type="match status" value="1"/>
</dbReference>
<dbReference type="Pfam" id="PF00392">
    <property type="entry name" value="GntR"/>
    <property type="match status" value="1"/>
</dbReference>
<reference evidence="8" key="1">
    <citation type="journal article" date="2019" name="Int. J. Syst. Evol. Microbiol.">
        <title>The Global Catalogue of Microorganisms (GCM) 10K type strain sequencing project: providing services to taxonomists for standard genome sequencing and annotation.</title>
        <authorList>
            <consortium name="The Broad Institute Genomics Platform"/>
            <consortium name="The Broad Institute Genome Sequencing Center for Infectious Disease"/>
            <person name="Wu L."/>
            <person name="Ma J."/>
        </authorList>
    </citation>
    <scope>NUCLEOTIDE SEQUENCE [LARGE SCALE GENOMIC DNA]</scope>
    <source>
        <strain evidence="8">IBRC 10765</strain>
    </source>
</reference>
<dbReference type="InterPro" id="IPR051446">
    <property type="entry name" value="HTH_trans_reg/aminotransferase"/>
</dbReference>
<feature type="domain" description="HTH gntR-type" evidence="6">
    <location>
        <begin position="13"/>
        <end position="81"/>
    </location>
</feature>
<proteinExistence type="inferred from homology"/>
<evidence type="ECO:0000313" key="8">
    <source>
        <dbReference type="Proteomes" id="UP001595617"/>
    </source>
</evidence>
<dbReference type="InterPro" id="IPR004839">
    <property type="entry name" value="Aminotransferase_I/II_large"/>
</dbReference>
<dbReference type="InterPro" id="IPR036390">
    <property type="entry name" value="WH_DNA-bd_sf"/>
</dbReference>
<keyword evidence="3" id="KW-0805">Transcription regulation</keyword>
<keyword evidence="7" id="KW-0808">Transferase</keyword>
<keyword evidence="8" id="KW-1185">Reference proteome</keyword>
<dbReference type="SUPFAM" id="SSF46785">
    <property type="entry name" value="Winged helix' DNA-binding domain"/>
    <property type="match status" value="1"/>
</dbReference>
<dbReference type="InterPro" id="IPR015422">
    <property type="entry name" value="PyrdxlP-dep_Trfase_small"/>
</dbReference>
<dbReference type="PANTHER" id="PTHR46577:SF1">
    <property type="entry name" value="HTH-TYPE TRANSCRIPTIONAL REGULATORY PROTEIN GABR"/>
    <property type="match status" value="1"/>
</dbReference>
<dbReference type="SMART" id="SM00345">
    <property type="entry name" value="HTH_GNTR"/>
    <property type="match status" value="1"/>
</dbReference>
<dbReference type="InterPro" id="IPR000524">
    <property type="entry name" value="Tscrpt_reg_HTH_GntR"/>
</dbReference>
<keyword evidence="7" id="KW-0032">Aminotransferase</keyword>
<dbReference type="CDD" id="cd00609">
    <property type="entry name" value="AAT_like"/>
    <property type="match status" value="1"/>
</dbReference>
<accession>A0ABV7ZU24</accession>
<dbReference type="PANTHER" id="PTHR46577">
    <property type="entry name" value="HTH-TYPE TRANSCRIPTIONAL REGULATORY PROTEIN GABR"/>
    <property type="match status" value="1"/>
</dbReference>
<dbReference type="Gene3D" id="1.10.10.10">
    <property type="entry name" value="Winged helix-like DNA-binding domain superfamily/Winged helix DNA-binding domain"/>
    <property type="match status" value="1"/>
</dbReference>
<evidence type="ECO:0000259" key="6">
    <source>
        <dbReference type="PROSITE" id="PS50949"/>
    </source>
</evidence>
<keyword evidence="5" id="KW-0804">Transcription</keyword>
<evidence type="ECO:0000313" key="7">
    <source>
        <dbReference type="EMBL" id="MFC3852048.1"/>
    </source>
</evidence>
<comment type="caution">
    <text evidence="7">The sequence shown here is derived from an EMBL/GenBank/DDBJ whole genome shotgun (WGS) entry which is preliminary data.</text>
</comment>
<evidence type="ECO:0000256" key="2">
    <source>
        <dbReference type="ARBA" id="ARBA00022898"/>
    </source>
</evidence>
<dbReference type="RefSeq" id="WP_380693740.1">
    <property type="nucleotide sequence ID" value="NZ_JBHRYR010000002.1"/>
</dbReference>
<dbReference type="InterPro" id="IPR036388">
    <property type="entry name" value="WH-like_DNA-bd_sf"/>
</dbReference>
<dbReference type="InterPro" id="IPR015424">
    <property type="entry name" value="PyrdxlP-dep_Trfase"/>
</dbReference>
<dbReference type="EMBL" id="JBHRYR010000002">
    <property type="protein sequence ID" value="MFC3852048.1"/>
    <property type="molecule type" value="Genomic_DNA"/>
</dbReference>
<evidence type="ECO:0000256" key="3">
    <source>
        <dbReference type="ARBA" id="ARBA00023015"/>
    </source>
</evidence>
<dbReference type="Gene3D" id="3.90.1150.10">
    <property type="entry name" value="Aspartate Aminotransferase, domain 1"/>
    <property type="match status" value="1"/>
</dbReference>
<comment type="similarity">
    <text evidence="1">In the C-terminal section; belongs to the class-I pyridoxal-phosphate-dependent aminotransferase family.</text>
</comment>
<dbReference type="SUPFAM" id="SSF53383">
    <property type="entry name" value="PLP-dependent transferases"/>
    <property type="match status" value="1"/>
</dbReference>
<organism evidence="7 8">
    <name type="scientific">Saccharospirillum mangrovi</name>
    <dbReference type="NCBI Taxonomy" id="2161747"/>
    <lineage>
        <taxon>Bacteria</taxon>
        <taxon>Pseudomonadati</taxon>
        <taxon>Pseudomonadota</taxon>
        <taxon>Gammaproteobacteria</taxon>
        <taxon>Oceanospirillales</taxon>
        <taxon>Saccharospirillaceae</taxon>
        <taxon>Saccharospirillum</taxon>
    </lineage>
</organism>
<name>A0ABV7ZU24_9GAMM</name>
<keyword evidence="4" id="KW-0238">DNA-binding</keyword>
<dbReference type="InterPro" id="IPR015421">
    <property type="entry name" value="PyrdxlP-dep_Trfase_major"/>
</dbReference>
<gene>
    <name evidence="7" type="ORF">ACFOOG_04290</name>
</gene>
<dbReference type="PROSITE" id="PS50949">
    <property type="entry name" value="HTH_GNTR"/>
    <property type="match status" value="1"/>
</dbReference>
<sequence>MTMWLPGDLNSAKPKYQALADAIAQAVADGELPPGTKLPPQRRLADALRVTLGTITRAYAEAERRGLLEATVGSGTYVRQQQQSDGFRIQERSSSVIEMGFTLAMDEGQTELLRRHTRDILDTPQLFDALLDYVPETGLRAHREAAQRWLQEEGIVRPADDILWCHGGQNAIFTALHALCERGDTVLSDGITYSGFILAARYLHCRHIGLPMDDEGLLPQELITACERHRPRLLYLMPQLHNPTGRQMSETRKRELLAICARYDVMVLEDNVQTGLMTHKPQPMVALSPDQVVAMGSCSKVMVGGLRTGFIVPPLAWRDRFRMAIRVNSWMVSPLMVELTARWMDDPQRPIIMDRQRADLAKRQALAAQYLGEFGYQGHPEVLHGWLPLPAPWRAQAFTHAMAEQGIALKPADVFAVGQFNAPQAVRVCVGAPLSIPTLEQALQCIAEQLRAAPSDAHWLDQGTI</sequence>
<evidence type="ECO:0000256" key="4">
    <source>
        <dbReference type="ARBA" id="ARBA00023125"/>
    </source>
</evidence>
<evidence type="ECO:0000256" key="5">
    <source>
        <dbReference type="ARBA" id="ARBA00023163"/>
    </source>
</evidence>
<dbReference type="Proteomes" id="UP001595617">
    <property type="component" value="Unassembled WGS sequence"/>
</dbReference>
<dbReference type="GO" id="GO:0008483">
    <property type="term" value="F:transaminase activity"/>
    <property type="evidence" value="ECO:0007669"/>
    <property type="project" value="UniProtKB-KW"/>
</dbReference>
<dbReference type="CDD" id="cd07377">
    <property type="entry name" value="WHTH_GntR"/>
    <property type="match status" value="1"/>
</dbReference>
<protein>
    <submittedName>
        <fullName evidence="7">PLP-dependent aminotransferase family protein</fullName>
    </submittedName>
</protein>
<evidence type="ECO:0000256" key="1">
    <source>
        <dbReference type="ARBA" id="ARBA00005384"/>
    </source>
</evidence>
<keyword evidence="2" id="KW-0663">Pyridoxal phosphate</keyword>